<dbReference type="InterPro" id="IPR029044">
    <property type="entry name" value="Nucleotide-diphossugar_trans"/>
</dbReference>
<dbReference type="Proteomes" id="UP000283077">
    <property type="component" value="Unassembled WGS sequence"/>
</dbReference>
<keyword evidence="9" id="KW-0548">Nucleotidyltransferase</keyword>
<keyword evidence="6" id="KW-0342">GTP-binding</keyword>
<keyword evidence="5" id="KW-0460">Magnesium</keyword>
<reference evidence="9 10" key="1">
    <citation type="submission" date="2019-01" db="EMBL/GenBank/DDBJ databases">
        <authorList>
            <person name="Chen W.-M."/>
        </authorList>
    </citation>
    <scope>NUCLEOTIDE SEQUENCE [LARGE SCALE GENOMIC DNA]</scope>
    <source>
        <strain evidence="9 10">KYPC3</strain>
    </source>
</reference>
<dbReference type="EMBL" id="SACS01000036">
    <property type="protein sequence ID" value="RVU31911.1"/>
    <property type="molecule type" value="Genomic_DNA"/>
</dbReference>
<evidence type="ECO:0000313" key="10">
    <source>
        <dbReference type="Proteomes" id="UP000283077"/>
    </source>
</evidence>
<proteinExistence type="predicted"/>
<evidence type="ECO:0000256" key="1">
    <source>
        <dbReference type="ARBA" id="ARBA00022490"/>
    </source>
</evidence>
<dbReference type="SUPFAM" id="SSF53448">
    <property type="entry name" value="Nucleotide-diphospho-sugar transferases"/>
    <property type="match status" value="1"/>
</dbReference>
<keyword evidence="10" id="KW-1185">Reference proteome</keyword>
<dbReference type="Pfam" id="PF12804">
    <property type="entry name" value="NTP_transf_3"/>
    <property type="match status" value="1"/>
</dbReference>
<evidence type="ECO:0000256" key="3">
    <source>
        <dbReference type="ARBA" id="ARBA00022723"/>
    </source>
</evidence>
<name>A0A437QBL9_9GAMM</name>
<evidence type="ECO:0000256" key="5">
    <source>
        <dbReference type="ARBA" id="ARBA00022842"/>
    </source>
</evidence>
<evidence type="ECO:0000256" key="2">
    <source>
        <dbReference type="ARBA" id="ARBA00022679"/>
    </source>
</evidence>
<dbReference type="PANTHER" id="PTHR19136:SF81">
    <property type="entry name" value="MOLYBDENUM COFACTOR GUANYLYLTRANSFERASE"/>
    <property type="match status" value="1"/>
</dbReference>
<dbReference type="InterPro" id="IPR013482">
    <property type="entry name" value="Molybde_CF_guanTrfase"/>
</dbReference>
<sequence>MHFDAAIPQQNTHSFSAIIMAGGRSSRMGQDKALLQLHGKTMLQHTCDVAIAAGCHKVLISRNAAGYIQDEVANRGPLAGIAAALKQANSEFCLVLPVDMPSLQPADLRPLLNGESCYFKNFTLPCVLPNTLQVQDYLAQVVHDPFLHGRALSIEQLLQWLQARSLTTANPAHFANTNDFATWQCVSKTIPTQRTQQVRHE</sequence>
<keyword evidence="7" id="KW-0501">Molybdenum cofactor biosynthesis</keyword>
<organism evidence="9 10">
    <name type="scientific">Rheinheimera riviphila</name>
    <dbReference type="NCBI Taxonomy" id="1834037"/>
    <lineage>
        <taxon>Bacteria</taxon>
        <taxon>Pseudomonadati</taxon>
        <taxon>Pseudomonadota</taxon>
        <taxon>Gammaproteobacteria</taxon>
        <taxon>Chromatiales</taxon>
        <taxon>Chromatiaceae</taxon>
        <taxon>Rheinheimera</taxon>
    </lineage>
</organism>
<dbReference type="CDD" id="cd02503">
    <property type="entry name" value="MobA"/>
    <property type="match status" value="1"/>
</dbReference>
<evidence type="ECO:0000256" key="4">
    <source>
        <dbReference type="ARBA" id="ARBA00022741"/>
    </source>
</evidence>
<dbReference type="RefSeq" id="WP_127701208.1">
    <property type="nucleotide sequence ID" value="NZ_SACS01000036.1"/>
</dbReference>
<evidence type="ECO:0000256" key="7">
    <source>
        <dbReference type="ARBA" id="ARBA00023150"/>
    </source>
</evidence>
<dbReference type="GO" id="GO:1902758">
    <property type="term" value="P:bis(molybdopterin guanine dinucleotide)molybdenum biosynthetic process"/>
    <property type="evidence" value="ECO:0007669"/>
    <property type="project" value="TreeGrafter"/>
</dbReference>
<dbReference type="InterPro" id="IPR025877">
    <property type="entry name" value="MobA-like_NTP_Trfase"/>
</dbReference>
<keyword evidence="1" id="KW-0963">Cytoplasm</keyword>
<evidence type="ECO:0000313" key="9">
    <source>
        <dbReference type="EMBL" id="RVU31911.1"/>
    </source>
</evidence>
<dbReference type="OrthoDB" id="9788394at2"/>
<protein>
    <submittedName>
        <fullName evidence="9">Molybdenum cofactor guanylyltransferase</fullName>
    </submittedName>
</protein>
<keyword evidence="3" id="KW-0479">Metal-binding</keyword>
<keyword evidence="4" id="KW-0547">Nucleotide-binding</keyword>
<gene>
    <name evidence="9" type="ORF">EOE67_19715</name>
</gene>
<accession>A0A437QBL9</accession>
<evidence type="ECO:0000256" key="6">
    <source>
        <dbReference type="ARBA" id="ARBA00023134"/>
    </source>
</evidence>
<dbReference type="PANTHER" id="PTHR19136">
    <property type="entry name" value="MOLYBDENUM COFACTOR GUANYLYLTRANSFERASE"/>
    <property type="match status" value="1"/>
</dbReference>
<dbReference type="Gene3D" id="3.90.550.10">
    <property type="entry name" value="Spore Coat Polysaccharide Biosynthesis Protein SpsA, Chain A"/>
    <property type="match status" value="1"/>
</dbReference>
<dbReference type="GO" id="GO:0005525">
    <property type="term" value="F:GTP binding"/>
    <property type="evidence" value="ECO:0007669"/>
    <property type="project" value="UniProtKB-KW"/>
</dbReference>
<feature type="domain" description="MobA-like NTP transferase" evidence="8">
    <location>
        <begin position="17"/>
        <end position="113"/>
    </location>
</feature>
<dbReference type="GO" id="GO:0046872">
    <property type="term" value="F:metal ion binding"/>
    <property type="evidence" value="ECO:0007669"/>
    <property type="project" value="UniProtKB-KW"/>
</dbReference>
<evidence type="ECO:0000259" key="8">
    <source>
        <dbReference type="Pfam" id="PF12804"/>
    </source>
</evidence>
<dbReference type="GO" id="GO:0016779">
    <property type="term" value="F:nucleotidyltransferase activity"/>
    <property type="evidence" value="ECO:0007669"/>
    <property type="project" value="UniProtKB-KW"/>
</dbReference>
<keyword evidence="2 9" id="KW-0808">Transferase</keyword>
<comment type="caution">
    <text evidence="9">The sequence shown here is derived from an EMBL/GenBank/DDBJ whole genome shotgun (WGS) entry which is preliminary data.</text>
</comment>
<dbReference type="AlphaFoldDB" id="A0A437QBL9"/>